<evidence type="ECO:0000256" key="1">
    <source>
        <dbReference type="SAM" id="SignalP"/>
    </source>
</evidence>
<reference evidence="2" key="1">
    <citation type="submission" date="2021-05" db="EMBL/GenBank/DDBJ databases">
        <authorList>
            <person name="Alioto T."/>
            <person name="Alioto T."/>
            <person name="Gomez Garrido J."/>
        </authorList>
    </citation>
    <scope>NUCLEOTIDE SEQUENCE</scope>
</reference>
<keyword evidence="1" id="KW-0732">Signal</keyword>
<organism evidence="2">
    <name type="scientific">Cacopsylla melanoneura</name>
    <dbReference type="NCBI Taxonomy" id="428564"/>
    <lineage>
        <taxon>Eukaryota</taxon>
        <taxon>Metazoa</taxon>
        <taxon>Ecdysozoa</taxon>
        <taxon>Arthropoda</taxon>
        <taxon>Hexapoda</taxon>
        <taxon>Insecta</taxon>
        <taxon>Pterygota</taxon>
        <taxon>Neoptera</taxon>
        <taxon>Paraneoptera</taxon>
        <taxon>Hemiptera</taxon>
        <taxon>Sternorrhyncha</taxon>
        <taxon>Psylloidea</taxon>
        <taxon>Psyllidae</taxon>
        <taxon>Psyllinae</taxon>
        <taxon>Cacopsylla</taxon>
    </lineage>
</organism>
<proteinExistence type="predicted"/>
<protein>
    <submittedName>
        <fullName evidence="2">Uncharacterized protein</fullName>
    </submittedName>
</protein>
<feature type="chain" id="PRO_5034754051" evidence="1">
    <location>
        <begin position="21"/>
        <end position="114"/>
    </location>
</feature>
<accession>A0A8D8SXX4</accession>
<feature type="signal peptide" evidence="1">
    <location>
        <begin position="1"/>
        <end position="20"/>
    </location>
</feature>
<evidence type="ECO:0000313" key="2">
    <source>
        <dbReference type="EMBL" id="CAG6676230.1"/>
    </source>
</evidence>
<name>A0A8D8SXX4_9HEMI</name>
<dbReference type="AlphaFoldDB" id="A0A8D8SXX4"/>
<sequence length="114" mass="13713">MCIHSHHHFCWCMLLHKCQASLLSLLLMWKRIDQTFFFFLPECSCAMFCLTPVISRSSIIYGLINTTVMKFFLKKLVIFLTSFYSRYKLLLNSFFTHWDHWSSSTEVLRRLFNN</sequence>
<dbReference type="EMBL" id="HBUF01239096">
    <property type="protein sequence ID" value="CAG6676230.1"/>
    <property type="molecule type" value="Transcribed_RNA"/>
</dbReference>